<dbReference type="Pfam" id="PF00067">
    <property type="entry name" value="p450"/>
    <property type="match status" value="1"/>
</dbReference>
<dbReference type="SUPFAM" id="SSF48264">
    <property type="entry name" value="Cytochrome P450"/>
    <property type="match status" value="1"/>
</dbReference>
<dbReference type="PROSITE" id="PS00086">
    <property type="entry name" value="CYTOCHROME_P450"/>
    <property type="match status" value="1"/>
</dbReference>
<dbReference type="PRINTS" id="PR00465">
    <property type="entry name" value="EP450IV"/>
</dbReference>
<evidence type="ECO:0000256" key="4">
    <source>
        <dbReference type="ARBA" id="ARBA00022617"/>
    </source>
</evidence>
<keyword evidence="4 12" id="KW-0349">Heme</keyword>
<evidence type="ECO:0000256" key="3">
    <source>
        <dbReference type="ARBA" id="ARBA00010617"/>
    </source>
</evidence>
<evidence type="ECO:0000256" key="8">
    <source>
        <dbReference type="ARBA" id="ARBA00023002"/>
    </source>
</evidence>
<dbReference type="Gene3D" id="1.10.630.10">
    <property type="entry name" value="Cytochrome P450"/>
    <property type="match status" value="1"/>
</dbReference>
<evidence type="ECO:0000256" key="9">
    <source>
        <dbReference type="ARBA" id="ARBA00023004"/>
    </source>
</evidence>
<evidence type="ECO:0000256" key="1">
    <source>
        <dbReference type="ARBA" id="ARBA00001971"/>
    </source>
</evidence>
<evidence type="ECO:0000256" key="7">
    <source>
        <dbReference type="ARBA" id="ARBA00022989"/>
    </source>
</evidence>
<comment type="cofactor">
    <cofactor evidence="1 12">
        <name>heme</name>
        <dbReference type="ChEBI" id="CHEBI:30413"/>
    </cofactor>
</comment>
<dbReference type="InterPro" id="IPR017972">
    <property type="entry name" value="Cyt_P450_CS"/>
</dbReference>
<evidence type="ECO:0000256" key="10">
    <source>
        <dbReference type="ARBA" id="ARBA00023033"/>
    </source>
</evidence>
<evidence type="ECO:0000313" key="14">
    <source>
        <dbReference type="EMBL" id="AOC84392.1"/>
    </source>
</evidence>
<accession>A0A1B2TT31</accession>
<evidence type="ECO:0000256" key="11">
    <source>
        <dbReference type="ARBA" id="ARBA00023136"/>
    </source>
</evidence>
<dbReference type="CDD" id="cd11041">
    <property type="entry name" value="CYP503A1-like"/>
    <property type="match status" value="1"/>
</dbReference>
<keyword evidence="7" id="KW-1133">Transmembrane helix</keyword>
<comment type="subcellular location">
    <subcellularLocation>
        <location evidence="2">Membrane</location>
        <topology evidence="2">Single-pass membrane protein</topology>
    </subcellularLocation>
</comment>
<keyword evidence="10 13" id="KW-0503">Monooxygenase</keyword>
<protein>
    <submittedName>
        <fullName evidence="14">OxaH</fullName>
    </submittedName>
</protein>
<comment type="similarity">
    <text evidence="3 13">Belongs to the cytochrome P450 family.</text>
</comment>
<dbReference type="InterPro" id="IPR001128">
    <property type="entry name" value="Cyt_P450"/>
</dbReference>
<keyword evidence="8 13" id="KW-0560">Oxidoreductase</keyword>
<keyword evidence="5" id="KW-0812">Transmembrane</keyword>
<dbReference type="GO" id="GO:0043386">
    <property type="term" value="P:mycotoxin biosynthetic process"/>
    <property type="evidence" value="ECO:0007669"/>
    <property type="project" value="UniProtKB-ARBA"/>
</dbReference>
<dbReference type="GO" id="GO:0020037">
    <property type="term" value="F:heme binding"/>
    <property type="evidence" value="ECO:0007669"/>
    <property type="project" value="InterPro"/>
</dbReference>
<name>A0A1B2TT31_PENOX</name>
<dbReference type="PANTHER" id="PTHR46206:SF3">
    <property type="entry name" value="P450, PUTATIVE (EUROFUNG)-RELATED"/>
    <property type="match status" value="1"/>
</dbReference>
<dbReference type="InterPro" id="IPR002403">
    <property type="entry name" value="Cyt_P450_E_grp-IV"/>
</dbReference>
<dbReference type="AlphaFoldDB" id="A0A1B2TT31"/>
<dbReference type="PANTHER" id="PTHR46206">
    <property type="entry name" value="CYTOCHROME P450"/>
    <property type="match status" value="1"/>
</dbReference>
<evidence type="ECO:0000256" key="12">
    <source>
        <dbReference type="PIRSR" id="PIRSR602403-1"/>
    </source>
</evidence>
<dbReference type="EMBL" id="KX601657">
    <property type="protein sequence ID" value="AOC84392.1"/>
    <property type="molecule type" value="Genomic_DNA"/>
</dbReference>
<dbReference type="InterPro" id="IPR036396">
    <property type="entry name" value="Cyt_P450_sf"/>
</dbReference>
<evidence type="ECO:0000256" key="6">
    <source>
        <dbReference type="ARBA" id="ARBA00022723"/>
    </source>
</evidence>
<feature type="binding site" description="axial binding residue" evidence="12">
    <location>
        <position position="448"/>
    </location>
    <ligand>
        <name>heme</name>
        <dbReference type="ChEBI" id="CHEBI:30413"/>
    </ligand>
    <ligandPart>
        <name>Fe</name>
        <dbReference type="ChEBI" id="CHEBI:18248"/>
    </ligandPart>
</feature>
<dbReference type="GO" id="GO:0005506">
    <property type="term" value="F:iron ion binding"/>
    <property type="evidence" value="ECO:0007669"/>
    <property type="project" value="InterPro"/>
</dbReference>
<keyword evidence="9 12" id="KW-0408">Iron</keyword>
<sequence length="513" mass="57704">MEAIINSQLLYPSLGLASLILVLRAILVVSGVPKPVNFHAWDPFRRKANQEFEADASGLISKGLKKDGSSFRLATKMGTYLVLADRYAEEIRNDERFSAYDALVDVILLELPGFETSFQGSLHNHVSPIAVQALNKELLHLTQPLSDEASNFLRTRWSDVPDWQIVDIRETVLGLVAQMTTRALIGPELSRHAEWLDIAISFTTNRAIAVAAIQGWPRLLQPMVHWFLSPCRAVRKQIRRAKGILLPVLRQKMGQNEVDPSSSSSPTSIKQDFSTLTFIDRYAQGKRYDATLAQLRLIAVSVLTTADLVEKVVARLLEYPELIEPLREEVIAVLTMTHQGMHRNSLMKLTLMESVMRESQRLEPATLISMFRVAKKTVILQDGTVVPRGTNLAFANDSRLDPTMYPNPERFDGYRFQRMREDPSTAGLAPFTRTRMSHLAFGHGKHACPGRFLSCDEAKLILCHILLKYDIRAPESGNDAGISVYGMFVQRKPGEKMEVKMRQMEPGVAEILR</sequence>
<evidence type="ECO:0000256" key="5">
    <source>
        <dbReference type="ARBA" id="ARBA00022692"/>
    </source>
</evidence>
<proteinExistence type="inferred from homology"/>
<dbReference type="GO" id="GO:0016705">
    <property type="term" value="F:oxidoreductase activity, acting on paired donors, with incorporation or reduction of molecular oxygen"/>
    <property type="evidence" value="ECO:0007669"/>
    <property type="project" value="InterPro"/>
</dbReference>
<dbReference type="GO" id="GO:0016020">
    <property type="term" value="C:membrane"/>
    <property type="evidence" value="ECO:0007669"/>
    <property type="project" value="UniProtKB-SubCell"/>
</dbReference>
<evidence type="ECO:0000256" key="13">
    <source>
        <dbReference type="RuleBase" id="RU000461"/>
    </source>
</evidence>
<evidence type="ECO:0000256" key="2">
    <source>
        <dbReference type="ARBA" id="ARBA00004167"/>
    </source>
</evidence>
<dbReference type="GO" id="GO:0004497">
    <property type="term" value="F:monooxygenase activity"/>
    <property type="evidence" value="ECO:0007669"/>
    <property type="project" value="UniProtKB-KW"/>
</dbReference>
<keyword evidence="6 12" id="KW-0479">Metal-binding</keyword>
<organism evidence="14">
    <name type="scientific">Penicillium oxalicum</name>
    <dbReference type="NCBI Taxonomy" id="69781"/>
    <lineage>
        <taxon>Eukaryota</taxon>
        <taxon>Fungi</taxon>
        <taxon>Dikarya</taxon>
        <taxon>Ascomycota</taxon>
        <taxon>Pezizomycotina</taxon>
        <taxon>Eurotiomycetes</taxon>
        <taxon>Eurotiomycetidae</taxon>
        <taxon>Eurotiales</taxon>
        <taxon>Aspergillaceae</taxon>
        <taxon>Penicillium</taxon>
    </lineage>
</organism>
<keyword evidence="11" id="KW-0472">Membrane</keyword>
<reference evidence="14" key="1">
    <citation type="journal article" date="2016" name="J. Am. Chem. Soc.">
        <title>OxaD, a versatile indolic nitrone synthase from the marine-derived fungus Penicillium oxalicum F30.</title>
        <authorList>
            <person name="Newmister S.A."/>
            <person name="Gober C.M."/>
            <person name="Romminger S."/>
            <person name="Yu F."/>
            <person name="Tripathi A."/>
            <person name="Parra L.L."/>
            <person name="Williams R.M."/>
            <person name="Berlinck R.G."/>
            <person name="Joullie M.M."/>
            <person name="Sherman D.H."/>
        </authorList>
    </citation>
    <scope>NUCLEOTIDE SEQUENCE</scope>
    <source>
        <strain evidence="14">F30</strain>
    </source>
</reference>